<gene>
    <name evidence="8" type="ORF">AXFE_02100</name>
</gene>
<dbReference type="OrthoDB" id="7183442at2"/>
<evidence type="ECO:0000256" key="1">
    <source>
        <dbReference type="ARBA" id="ARBA00001936"/>
    </source>
</evidence>
<dbReference type="PANTHER" id="PTHR12318:SF0">
    <property type="entry name" value="ACYL-COENZYME A DIPHOSPHATASE NUDT19"/>
    <property type="match status" value="1"/>
</dbReference>
<dbReference type="PANTHER" id="PTHR12318">
    <property type="entry name" value="TESTOSTERONE-REGULATED PROTEIN RP2"/>
    <property type="match status" value="1"/>
</dbReference>
<evidence type="ECO:0000313" key="8">
    <source>
        <dbReference type="EMBL" id="KJF18923.1"/>
    </source>
</evidence>
<reference evidence="8 9" key="1">
    <citation type="submission" date="2015-01" db="EMBL/GenBank/DDBJ databases">
        <title>Draft genome of the acidophilic iron oxidizer Acidithrix ferrooxidans strain Py-F3.</title>
        <authorList>
            <person name="Poehlein A."/>
            <person name="Eisen S."/>
            <person name="Schloemann M."/>
            <person name="Johnson B.D."/>
            <person name="Daniel R."/>
            <person name="Muehling M."/>
        </authorList>
    </citation>
    <scope>NUCLEOTIDE SEQUENCE [LARGE SCALE GENOMIC DNA]</scope>
    <source>
        <strain evidence="8 9">Py-F3</strain>
    </source>
</reference>
<keyword evidence="6" id="KW-0464">Manganese</keyword>
<evidence type="ECO:0000256" key="3">
    <source>
        <dbReference type="ARBA" id="ARBA00022723"/>
    </source>
</evidence>
<dbReference type="InterPro" id="IPR039121">
    <property type="entry name" value="NUDT19"/>
</dbReference>
<comment type="caution">
    <text evidence="8">The sequence shown here is derived from an EMBL/GenBank/DDBJ whole genome shotgun (WGS) entry which is preliminary data.</text>
</comment>
<dbReference type="GO" id="GO:0016818">
    <property type="term" value="F:hydrolase activity, acting on acid anhydrides, in phosphorus-containing anhydrides"/>
    <property type="evidence" value="ECO:0007669"/>
    <property type="project" value="InterPro"/>
</dbReference>
<evidence type="ECO:0000256" key="4">
    <source>
        <dbReference type="ARBA" id="ARBA00022801"/>
    </source>
</evidence>
<dbReference type="SUPFAM" id="SSF55811">
    <property type="entry name" value="Nudix"/>
    <property type="match status" value="1"/>
</dbReference>
<evidence type="ECO:0000256" key="2">
    <source>
        <dbReference type="ARBA" id="ARBA00001946"/>
    </source>
</evidence>
<dbReference type="PROSITE" id="PS51462">
    <property type="entry name" value="NUDIX"/>
    <property type="match status" value="1"/>
</dbReference>
<dbReference type="EMBL" id="JXYS01000003">
    <property type="protein sequence ID" value="KJF18923.1"/>
    <property type="molecule type" value="Genomic_DNA"/>
</dbReference>
<evidence type="ECO:0000313" key="9">
    <source>
        <dbReference type="Proteomes" id="UP000032360"/>
    </source>
</evidence>
<comment type="cofactor">
    <cofactor evidence="1">
        <name>Mn(2+)</name>
        <dbReference type="ChEBI" id="CHEBI:29035"/>
    </cofactor>
</comment>
<dbReference type="CDD" id="cd18870">
    <property type="entry name" value="NUDIX_AcylCoAdiphos_Nudt19"/>
    <property type="match status" value="1"/>
</dbReference>
<evidence type="ECO:0000256" key="5">
    <source>
        <dbReference type="ARBA" id="ARBA00022842"/>
    </source>
</evidence>
<dbReference type="InterPro" id="IPR015797">
    <property type="entry name" value="NUDIX_hydrolase-like_dom_sf"/>
</dbReference>
<dbReference type="AlphaFoldDB" id="A0A0D8HLY6"/>
<keyword evidence="9" id="KW-1185">Reference proteome</keyword>
<keyword evidence="5" id="KW-0460">Magnesium</keyword>
<keyword evidence="3" id="KW-0479">Metal-binding</keyword>
<dbReference type="RefSeq" id="WP_152625780.1">
    <property type="nucleotide sequence ID" value="NZ_JXYS01000003.1"/>
</dbReference>
<dbReference type="GO" id="GO:0046872">
    <property type="term" value="F:metal ion binding"/>
    <property type="evidence" value="ECO:0007669"/>
    <property type="project" value="UniProtKB-KW"/>
</dbReference>
<name>A0A0D8HLY6_9ACTN</name>
<dbReference type="Proteomes" id="UP000032360">
    <property type="component" value="Unassembled WGS sequence"/>
</dbReference>
<dbReference type="Gene3D" id="3.90.79.10">
    <property type="entry name" value="Nucleoside Triphosphate Pyrophosphohydrolase"/>
    <property type="match status" value="1"/>
</dbReference>
<comment type="cofactor">
    <cofactor evidence="2">
        <name>Mg(2+)</name>
        <dbReference type="ChEBI" id="CHEBI:18420"/>
    </cofactor>
</comment>
<dbReference type="InterPro" id="IPR000086">
    <property type="entry name" value="NUDIX_hydrolase_dom"/>
</dbReference>
<evidence type="ECO:0000256" key="6">
    <source>
        <dbReference type="ARBA" id="ARBA00023211"/>
    </source>
</evidence>
<feature type="domain" description="Nudix hydrolase" evidence="7">
    <location>
        <begin position="56"/>
        <end position="269"/>
    </location>
</feature>
<organism evidence="8 9">
    <name type="scientific">Acidithrix ferrooxidans</name>
    <dbReference type="NCBI Taxonomy" id="1280514"/>
    <lineage>
        <taxon>Bacteria</taxon>
        <taxon>Bacillati</taxon>
        <taxon>Actinomycetota</taxon>
        <taxon>Acidimicrobiia</taxon>
        <taxon>Acidimicrobiales</taxon>
        <taxon>Acidimicrobiaceae</taxon>
        <taxon>Acidithrix</taxon>
    </lineage>
</organism>
<evidence type="ECO:0000259" key="7">
    <source>
        <dbReference type="PROSITE" id="PS51462"/>
    </source>
</evidence>
<keyword evidence="4" id="KW-0378">Hydrolase</keyword>
<accession>A0A0D8HLY6</accession>
<proteinExistence type="predicted"/>
<protein>
    <submittedName>
        <fullName evidence="8">NUDIX domain protein</fullName>
    </submittedName>
</protein>
<sequence>MSNLDRVALTGEYDYLEELISCNLSYFYNFEDELLFPTINLKESEVIYGLGLWVMEPRDAATVMLVRNSDNSSEGPIEVFMLRRNLNLDFVGGAYVFPGGAVDELDQAIADDQELAGRPDHKSGSLLGTNDGGVKFWVAAIRECFEEAGVLLARRSASEGVLSLVDAGDRALFDGYRQALNRKEATFESILRAEGLTLLSDSIFYFSHWITPEGAPRRYDTRFFVAVAPPDQVALHDNGETVANCWISPNDALNRHRNSEFDLILPTIKNLEALARFSNVAEVISAASAFETIPTVLPRMVPDGNGVRILLPGDQGYEEALSAEFSPTMPLPGRPGGPAI</sequence>
<dbReference type="STRING" id="1280514.AXFE_02100"/>